<dbReference type="Gene3D" id="2.30.180.10">
    <property type="entry name" value="FAS1 domain"/>
    <property type="match status" value="1"/>
</dbReference>
<organism evidence="4 5">
    <name type="scientific">Pontibacter rugosus</name>
    <dbReference type="NCBI Taxonomy" id="1745966"/>
    <lineage>
        <taxon>Bacteria</taxon>
        <taxon>Pseudomonadati</taxon>
        <taxon>Bacteroidota</taxon>
        <taxon>Cytophagia</taxon>
        <taxon>Cytophagales</taxon>
        <taxon>Hymenobacteraceae</taxon>
        <taxon>Pontibacter</taxon>
    </lineage>
</organism>
<dbReference type="PROSITE" id="PS50213">
    <property type="entry name" value="FAS1"/>
    <property type="match status" value="1"/>
</dbReference>
<dbReference type="RefSeq" id="WP_377527467.1">
    <property type="nucleotide sequence ID" value="NZ_JBHTLD010000093.1"/>
</dbReference>
<evidence type="ECO:0000259" key="3">
    <source>
        <dbReference type="PROSITE" id="PS50213"/>
    </source>
</evidence>
<reference evidence="5" key="1">
    <citation type="journal article" date="2019" name="Int. J. Syst. Evol. Microbiol.">
        <title>The Global Catalogue of Microorganisms (GCM) 10K type strain sequencing project: providing services to taxonomists for standard genome sequencing and annotation.</title>
        <authorList>
            <consortium name="The Broad Institute Genomics Platform"/>
            <consortium name="The Broad Institute Genome Sequencing Center for Infectious Disease"/>
            <person name="Wu L."/>
            <person name="Ma J."/>
        </authorList>
    </citation>
    <scope>NUCLEOTIDE SEQUENCE [LARGE SCALE GENOMIC DNA]</scope>
    <source>
        <strain evidence="5">JCM 31319</strain>
    </source>
</reference>
<comment type="caution">
    <text evidence="4">The sequence shown here is derived from an EMBL/GenBank/DDBJ whole genome shotgun (WGS) entry which is preliminary data.</text>
</comment>
<dbReference type="PANTHER" id="PTHR10900:SF77">
    <property type="entry name" value="FI19380P1"/>
    <property type="match status" value="1"/>
</dbReference>
<feature type="compositionally biased region" description="Polar residues" evidence="1">
    <location>
        <begin position="49"/>
        <end position="71"/>
    </location>
</feature>
<dbReference type="PANTHER" id="PTHR10900">
    <property type="entry name" value="PERIOSTIN-RELATED"/>
    <property type="match status" value="1"/>
</dbReference>
<dbReference type="EMBL" id="JBHTLD010000093">
    <property type="protein sequence ID" value="MFD1186802.1"/>
    <property type="molecule type" value="Genomic_DNA"/>
</dbReference>
<dbReference type="InterPro" id="IPR000782">
    <property type="entry name" value="FAS1_domain"/>
</dbReference>
<protein>
    <submittedName>
        <fullName evidence="4">Fasciclin domain-containing protein</fullName>
    </submittedName>
</protein>
<keyword evidence="2" id="KW-0732">Signal</keyword>
<dbReference type="InterPro" id="IPR050904">
    <property type="entry name" value="Adhesion/Biosynth-related"/>
</dbReference>
<feature type="chain" id="PRO_5046715076" evidence="2">
    <location>
        <begin position="21"/>
        <end position="216"/>
    </location>
</feature>
<name>A0ABW3SPP5_9BACT</name>
<dbReference type="Proteomes" id="UP001597094">
    <property type="component" value="Unassembled WGS sequence"/>
</dbReference>
<feature type="region of interest" description="Disordered" evidence="1">
    <location>
        <begin position="25"/>
        <end position="73"/>
    </location>
</feature>
<dbReference type="SMART" id="SM00554">
    <property type="entry name" value="FAS1"/>
    <property type="match status" value="1"/>
</dbReference>
<evidence type="ECO:0000313" key="4">
    <source>
        <dbReference type="EMBL" id="MFD1186802.1"/>
    </source>
</evidence>
<dbReference type="Pfam" id="PF02469">
    <property type="entry name" value="Fasciclin"/>
    <property type="match status" value="1"/>
</dbReference>
<proteinExistence type="predicted"/>
<evidence type="ECO:0000313" key="5">
    <source>
        <dbReference type="Proteomes" id="UP001597094"/>
    </source>
</evidence>
<dbReference type="SUPFAM" id="SSF82153">
    <property type="entry name" value="FAS1 domain"/>
    <property type="match status" value="1"/>
</dbReference>
<feature type="compositionally biased region" description="Polar residues" evidence="1">
    <location>
        <begin position="25"/>
        <end position="40"/>
    </location>
</feature>
<evidence type="ECO:0000256" key="1">
    <source>
        <dbReference type="SAM" id="MobiDB-lite"/>
    </source>
</evidence>
<accession>A0ABW3SPP5</accession>
<dbReference type="PROSITE" id="PS51257">
    <property type="entry name" value="PROKAR_LIPOPROTEIN"/>
    <property type="match status" value="1"/>
</dbReference>
<gene>
    <name evidence="4" type="ORF">ACFQ2O_11340</name>
</gene>
<evidence type="ECO:0000256" key="2">
    <source>
        <dbReference type="SAM" id="SignalP"/>
    </source>
</evidence>
<feature type="domain" description="FAS1" evidence="3">
    <location>
        <begin position="80"/>
        <end position="212"/>
    </location>
</feature>
<keyword evidence="5" id="KW-1185">Reference proteome</keyword>
<sequence>MKRNSIIAYAFAVLMGFALTGCGTDESNSQNEMQAESTEPTAREEPDSRGTNPSMATAKNNEGTIATTNPNIGGYEMMPTQIITENITSSSELSTLASLIRKAGMVETLNATGPYTVFAPENGAFEGLPDGVVEDLSKNENNKRLTNLLNNHVVAGKLTEADLKDGASLKTVGGEQLKVTKKNGKLMINGAEVLEPDQLSQNGVIHVIGKVLVTKQ</sequence>
<feature type="signal peptide" evidence="2">
    <location>
        <begin position="1"/>
        <end position="20"/>
    </location>
</feature>
<dbReference type="InterPro" id="IPR036378">
    <property type="entry name" value="FAS1_dom_sf"/>
</dbReference>